<evidence type="ECO:0000259" key="2">
    <source>
        <dbReference type="Pfam" id="PF02470"/>
    </source>
</evidence>
<reference evidence="4" key="1">
    <citation type="submission" date="2020-05" db="EMBL/GenBank/DDBJ databases">
        <authorList>
            <person name="Chiriac C."/>
            <person name="Salcher M."/>
            <person name="Ghai R."/>
            <person name="Kavagutti S V."/>
        </authorList>
    </citation>
    <scope>NUCLEOTIDE SEQUENCE</scope>
</reference>
<organism evidence="4">
    <name type="scientific">freshwater metagenome</name>
    <dbReference type="NCBI Taxonomy" id="449393"/>
    <lineage>
        <taxon>unclassified sequences</taxon>
        <taxon>metagenomes</taxon>
        <taxon>ecological metagenomes</taxon>
    </lineage>
</organism>
<gene>
    <name evidence="3" type="ORF">UFOPK3522_00714</name>
    <name evidence="4" type="ORF">UFOPK4175_00300</name>
</gene>
<keyword evidence="1" id="KW-0472">Membrane</keyword>
<dbReference type="InterPro" id="IPR052336">
    <property type="entry name" value="MlaD_Phospholipid_Transporter"/>
</dbReference>
<dbReference type="EMBL" id="CAESAO010000047">
    <property type="protein sequence ID" value="CAB4342368.1"/>
    <property type="molecule type" value="Genomic_DNA"/>
</dbReference>
<dbReference type="InterPro" id="IPR003399">
    <property type="entry name" value="Mce/MlaD"/>
</dbReference>
<sequence length="496" mass="52094">MAFLRRDNKSDRPTVLRKDRTGANPITVGLIALVVIGLICYFGFTKNNPFSQPFQFKAVFSSANSIRLSSPVRIAGVNVGKVVKVEGQEGTNNAVVTMEMQTQGLPIHKDAELKIRPRIFLEGNFFVDLKPGTPQAPTIADGETIPAGQTAIPVQLDQVLTSLQLDTRKNLQVLLIELGSALTAEPTPAEDANQPSMTKGKTAAEALNNALIYSEPALKNSALVNQALQGVDPDDLPNLIRGLAATSTKLVGSETQLGDLVVNFNTTMGAIASEQNAVRESVRLLGPTVKNAYASLGSLNTALPSLAQFSLDFIPGVEQTQPTIDAVTPWIAQATPLVSQPELGGVAANLQPTTESLAQLSAATIPTLTQTLNFSQCVSNVLIPTGDMVAPDGAFSTGKPNSQEFWDALAGFNGESQSFDGNGQQVHFSAGGGPNPVQITGGNLNAGQPLYGNSIGQPQGTKPAWISGQTIPTKPNVLCSKQTLPDIANTPTGPAD</sequence>
<accession>A0A6J7RPS0</accession>
<protein>
    <submittedName>
        <fullName evidence="4">Unannotated protein</fullName>
    </submittedName>
</protein>
<dbReference type="Pfam" id="PF02470">
    <property type="entry name" value="MlaD"/>
    <property type="match status" value="1"/>
</dbReference>
<name>A0A6J7RPS0_9ZZZZ</name>
<keyword evidence="1" id="KW-1133">Transmembrane helix</keyword>
<feature type="transmembrane region" description="Helical" evidence="1">
    <location>
        <begin position="21"/>
        <end position="44"/>
    </location>
</feature>
<dbReference type="AlphaFoldDB" id="A0A6J7RPS0"/>
<evidence type="ECO:0000313" key="3">
    <source>
        <dbReference type="EMBL" id="CAB4342368.1"/>
    </source>
</evidence>
<dbReference type="PANTHER" id="PTHR33371">
    <property type="entry name" value="INTERMEMBRANE PHOSPHOLIPID TRANSPORT SYSTEM BINDING PROTEIN MLAD-RELATED"/>
    <property type="match status" value="1"/>
</dbReference>
<evidence type="ECO:0000256" key="1">
    <source>
        <dbReference type="SAM" id="Phobius"/>
    </source>
</evidence>
<feature type="domain" description="Mce/MlaD" evidence="2">
    <location>
        <begin position="55"/>
        <end position="132"/>
    </location>
</feature>
<dbReference type="EMBL" id="CAFBPX010000034">
    <property type="protein sequence ID" value="CAB5030821.1"/>
    <property type="molecule type" value="Genomic_DNA"/>
</dbReference>
<evidence type="ECO:0000313" key="4">
    <source>
        <dbReference type="EMBL" id="CAB5030821.1"/>
    </source>
</evidence>
<keyword evidence="1" id="KW-0812">Transmembrane</keyword>
<dbReference type="PANTHER" id="PTHR33371:SF4">
    <property type="entry name" value="INTERMEMBRANE PHOSPHOLIPID TRANSPORT SYSTEM BINDING PROTEIN MLAD"/>
    <property type="match status" value="1"/>
</dbReference>
<proteinExistence type="predicted"/>